<dbReference type="PANTHER" id="PTHR33055">
    <property type="entry name" value="TRANSPOSASE FOR INSERTION SEQUENCE ELEMENT IS1111A"/>
    <property type="match status" value="1"/>
</dbReference>
<dbReference type="Proteomes" id="UP001156641">
    <property type="component" value="Unassembled WGS sequence"/>
</dbReference>
<proteinExistence type="predicted"/>
<organism evidence="2 3">
    <name type="scientific">Acidocella aquatica</name>
    <dbReference type="NCBI Taxonomy" id="1922313"/>
    <lineage>
        <taxon>Bacteria</taxon>
        <taxon>Pseudomonadati</taxon>
        <taxon>Pseudomonadota</taxon>
        <taxon>Alphaproteobacteria</taxon>
        <taxon>Acetobacterales</taxon>
        <taxon>Acidocellaceae</taxon>
        <taxon>Acidocella</taxon>
    </lineage>
</organism>
<evidence type="ECO:0000313" key="2">
    <source>
        <dbReference type="EMBL" id="GLR69068.1"/>
    </source>
</evidence>
<sequence length="378" mass="42845">MPSEYTVHVAIELSLSSWLVAFRSPGVEKSRLHHIEGGDTTALLALITAERLRVSTKLGAETIDVACCFEADRDGFWLHRLLTANGFNSYVLEPTSVLVNRRARRAKTDRLDAEGMLRVLAAWLGGDRQICSMVRVPSPEEDAKRPHRERELLVQERQRIENRIEALLFTQGIRKRPSLRSWARDMDELRTGDGRAIPPLMRAELDRFRRRLVIILELIREVEAEQASALAAAADNETAQKIIALQRIRGIGENFSAVLVREVLYRSFANRRQLASYVGIAPMPYQSGGMDRDRSISRAGNPRARTTLIQLAWLWLRYQPGSTLATWFRERVGTLKGRTRRIAIVAMARKLLIALWRYVETGLLPEGVEISQEANAMA</sequence>
<keyword evidence="3" id="KW-1185">Reference proteome</keyword>
<comment type="caution">
    <text evidence="2">The sequence shown here is derived from an EMBL/GenBank/DDBJ whole genome shotgun (WGS) entry which is preliminary data.</text>
</comment>
<protein>
    <submittedName>
        <fullName evidence="2">IS110 family transposase</fullName>
    </submittedName>
</protein>
<dbReference type="PANTHER" id="PTHR33055:SF3">
    <property type="entry name" value="PUTATIVE TRANSPOSASE FOR IS117-RELATED"/>
    <property type="match status" value="1"/>
</dbReference>
<feature type="domain" description="Transposase IS116/IS110/IS902 C-terminal" evidence="1">
    <location>
        <begin position="245"/>
        <end position="320"/>
    </location>
</feature>
<dbReference type="Pfam" id="PF02371">
    <property type="entry name" value="Transposase_20"/>
    <property type="match status" value="1"/>
</dbReference>
<dbReference type="RefSeq" id="WP_284259923.1">
    <property type="nucleotide sequence ID" value="NZ_BSOS01000107.1"/>
</dbReference>
<dbReference type="NCBIfam" id="NF033542">
    <property type="entry name" value="transpos_IS110"/>
    <property type="match status" value="1"/>
</dbReference>
<evidence type="ECO:0000259" key="1">
    <source>
        <dbReference type="Pfam" id="PF02371"/>
    </source>
</evidence>
<dbReference type="InterPro" id="IPR047650">
    <property type="entry name" value="Transpos_IS110"/>
</dbReference>
<name>A0ABQ6ABX7_9PROT</name>
<dbReference type="EMBL" id="BSOS01000107">
    <property type="protein sequence ID" value="GLR69068.1"/>
    <property type="molecule type" value="Genomic_DNA"/>
</dbReference>
<dbReference type="InterPro" id="IPR003346">
    <property type="entry name" value="Transposase_20"/>
</dbReference>
<reference evidence="3" key="1">
    <citation type="journal article" date="2019" name="Int. J. Syst. Evol. Microbiol.">
        <title>The Global Catalogue of Microorganisms (GCM) 10K type strain sequencing project: providing services to taxonomists for standard genome sequencing and annotation.</title>
        <authorList>
            <consortium name="The Broad Institute Genomics Platform"/>
            <consortium name="The Broad Institute Genome Sequencing Center for Infectious Disease"/>
            <person name="Wu L."/>
            <person name="Ma J."/>
        </authorList>
    </citation>
    <scope>NUCLEOTIDE SEQUENCE [LARGE SCALE GENOMIC DNA]</scope>
    <source>
        <strain evidence="3">NBRC 112502</strain>
    </source>
</reference>
<evidence type="ECO:0000313" key="3">
    <source>
        <dbReference type="Proteomes" id="UP001156641"/>
    </source>
</evidence>
<accession>A0ABQ6ABX7</accession>
<gene>
    <name evidence="2" type="ORF">GCM10010909_37510</name>
</gene>